<comment type="caution">
    <text evidence="1">The sequence shown here is derived from an EMBL/GenBank/DDBJ whole genome shotgun (WGS) entry which is preliminary data.</text>
</comment>
<proteinExistence type="predicted"/>
<keyword evidence="2" id="KW-1185">Reference proteome</keyword>
<dbReference type="Proteomes" id="UP000033649">
    <property type="component" value="Unassembled WGS sequence"/>
</dbReference>
<gene>
    <name evidence="1" type="ORF">VE26_05440</name>
</gene>
<dbReference type="PATRIC" id="fig|429727.3.peg.1125"/>
<reference evidence="1 2" key="1">
    <citation type="submission" date="2015-03" db="EMBL/GenBank/DDBJ databases">
        <authorList>
            <person name="Hassan Y."/>
            <person name="Lepp D."/>
            <person name="Li X.-Z."/>
            <person name="Zhou T."/>
        </authorList>
    </citation>
    <scope>NUCLEOTIDE SEQUENCE [LARGE SCALE GENOMIC DNA]</scope>
    <source>
        <strain evidence="1 2">IPL18</strain>
    </source>
</reference>
<name>A0A0F5FME4_9HYPH</name>
<sequence>MEYPPTTQELQDRVRRQMLDEARRQADRVNENAGRVCEGATRQVTAATPGVQGAPKCSGVRLAWVNPAAIEKRANKRTPFPMIKGGKR</sequence>
<evidence type="ECO:0000313" key="2">
    <source>
        <dbReference type="Proteomes" id="UP000033649"/>
    </source>
</evidence>
<dbReference type="EMBL" id="JZEY01000054">
    <property type="protein sequence ID" value="KKB09382.1"/>
    <property type="molecule type" value="Genomic_DNA"/>
</dbReference>
<dbReference type="AlphaFoldDB" id="A0A0F5FME4"/>
<evidence type="ECO:0000313" key="1">
    <source>
        <dbReference type="EMBL" id="KKB09382.1"/>
    </source>
</evidence>
<accession>A0A0F5FME4</accession>
<protein>
    <submittedName>
        <fullName evidence="1">Uncharacterized protein</fullName>
    </submittedName>
</protein>
<organism evidence="1 2">
    <name type="scientific">Devosia chinhatensis</name>
    <dbReference type="NCBI Taxonomy" id="429727"/>
    <lineage>
        <taxon>Bacteria</taxon>
        <taxon>Pseudomonadati</taxon>
        <taxon>Pseudomonadota</taxon>
        <taxon>Alphaproteobacteria</taxon>
        <taxon>Hyphomicrobiales</taxon>
        <taxon>Devosiaceae</taxon>
        <taxon>Devosia</taxon>
    </lineage>
</organism>